<keyword evidence="7" id="KW-0539">Nucleus</keyword>
<evidence type="ECO:0000313" key="11">
    <source>
        <dbReference type="Proteomes" id="UP000695007"/>
    </source>
</evidence>
<dbReference type="Pfam" id="PF22602">
    <property type="entry name" value="NXF_NTF2"/>
    <property type="match status" value="1"/>
</dbReference>
<dbReference type="PANTHER" id="PTHR10662:SF22">
    <property type="entry name" value="NUCLEAR RNA EXPORT FACTOR 1"/>
    <property type="match status" value="1"/>
</dbReference>
<reference evidence="12" key="1">
    <citation type="submission" date="2025-08" db="UniProtKB">
        <authorList>
            <consortium name="RefSeq"/>
        </authorList>
    </citation>
    <scope>IDENTIFICATION</scope>
</reference>
<dbReference type="InterPro" id="IPR030217">
    <property type="entry name" value="NXF_fam"/>
</dbReference>
<name>A0AAJ6YNY1_9HYME</name>
<dbReference type="SUPFAM" id="SSF54427">
    <property type="entry name" value="NTF2-like"/>
    <property type="match status" value="1"/>
</dbReference>
<feature type="region of interest" description="Disordered" evidence="8">
    <location>
        <begin position="1"/>
        <end position="24"/>
    </location>
</feature>
<organism evidence="11 12">
    <name type="scientific">Ceratosolen solmsi marchali</name>
    <dbReference type="NCBI Taxonomy" id="326594"/>
    <lineage>
        <taxon>Eukaryota</taxon>
        <taxon>Metazoa</taxon>
        <taxon>Ecdysozoa</taxon>
        <taxon>Arthropoda</taxon>
        <taxon>Hexapoda</taxon>
        <taxon>Insecta</taxon>
        <taxon>Pterygota</taxon>
        <taxon>Neoptera</taxon>
        <taxon>Endopterygota</taxon>
        <taxon>Hymenoptera</taxon>
        <taxon>Apocrita</taxon>
        <taxon>Proctotrupomorpha</taxon>
        <taxon>Chalcidoidea</taxon>
        <taxon>Agaonidae</taxon>
        <taxon>Agaoninae</taxon>
        <taxon>Ceratosolen</taxon>
    </lineage>
</organism>
<comment type="subcellular location">
    <subcellularLocation>
        <location evidence="1">Nucleus</location>
    </subcellularLocation>
</comment>
<evidence type="ECO:0000256" key="6">
    <source>
        <dbReference type="ARBA" id="ARBA00022816"/>
    </source>
</evidence>
<dbReference type="InterPro" id="IPR001611">
    <property type="entry name" value="Leu-rich_rpt"/>
</dbReference>
<dbReference type="GO" id="GO:0005634">
    <property type="term" value="C:nucleus"/>
    <property type="evidence" value="ECO:0007669"/>
    <property type="project" value="UniProtKB-SubCell"/>
</dbReference>
<proteinExistence type="inferred from homology"/>
<dbReference type="InterPro" id="IPR018222">
    <property type="entry name" value="Nuclear_transport_factor_2_euk"/>
</dbReference>
<dbReference type="InterPro" id="IPR057125">
    <property type="entry name" value="NXF1/2/3/5-like_LRR"/>
</dbReference>
<dbReference type="AlphaFoldDB" id="A0AAJ6YNY1"/>
<dbReference type="GO" id="GO:0016973">
    <property type="term" value="P:poly(A)+ mRNA export from nucleus"/>
    <property type="evidence" value="ECO:0007669"/>
    <property type="project" value="TreeGrafter"/>
</dbReference>
<dbReference type="Pfam" id="PF24048">
    <property type="entry name" value="LRR_NXF1-5"/>
    <property type="match status" value="1"/>
</dbReference>
<keyword evidence="4" id="KW-0433">Leucine-rich repeat</keyword>
<dbReference type="GO" id="GO:0003723">
    <property type="term" value="F:RNA binding"/>
    <property type="evidence" value="ECO:0007669"/>
    <property type="project" value="TreeGrafter"/>
</dbReference>
<evidence type="ECO:0000256" key="4">
    <source>
        <dbReference type="ARBA" id="ARBA00022614"/>
    </source>
</evidence>
<keyword evidence="3" id="KW-0813">Transport</keyword>
<dbReference type="PROSITE" id="PS50177">
    <property type="entry name" value="NTF2_DOMAIN"/>
    <property type="match status" value="1"/>
</dbReference>
<dbReference type="InterPro" id="IPR012677">
    <property type="entry name" value="Nucleotide-bd_a/b_plait_sf"/>
</dbReference>
<keyword evidence="5" id="KW-0677">Repeat</keyword>
<dbReference type="SUPFAM" id="SSF52058">
    <property type="entry name" value="L domain-like"/>
    <property type="match status" value="1"/>
</dbReference>
<dbReference type="RefSeq" id="XP_011501522.1">
    <property type="nucleotide sequence ID" value="XM_011503220.1"/>
</dbReference>
<dbReference type="PROSITE" id="PS51450">
    <property type="entry name" value="LRR"/>
    <property type="match status" value="1"/>
</dbReference>
<dbReference type="InterPro" id="IPR002075">
    <property type="entry name" value="NTF2_dom"/>
</dbReference>
<dbReference type="Gene3D" id="3.80.10.10">
    <property type="entry name" value="Ribonuclease Inhibitor"/>
    <property type="match status" value="1"/>
</dbReference>
<dbReference type="GeneID" id="105365125"/>
<protein>
    <submittedName>
        <fullName evidence="12">Nuclear RNA export factor 1-like</fullName>
    </submittedName>
</protein>
<dbReference type="SMART" id="SM00804">
    <property type="entry name" value="TAP_C"/>
    <property type="match status" value="1"/>
</dbReference>
<dbReference type="Gene3D" id="3.10.450.50">
    <property type="match status" value="1"/>
</dbReference>
<dbReference type="InterPro" id="IPR032675">
    <property type="entry name" value="LRR_dom_sf"/>
</dbReference>
<dbReference type="Proteomes" id="UP000695007">
    <property type="component" value="Unplaced"/>
</dbReference>
<dbReference type="InterPro" id="IPR005637">
    <property type="entry name" value="TAP_C_dom"/>
</dbReference>
<feature type="domain" description="NTF2" evidence="9">
    <location>
        <begin position="307"/>
        <end position="453"/>
    </location>
</feature>
<dbReference type="SUPFAM" id="SSF54928">
    <property type="entry name" value="RNA-binding domain, RBD"/>
    <property type="match status" value="1"/>
</dbReference>
<evidence type="ECO:0000259" key="9">
    <source>
        <dbReference type="PROSITE" id="PS50177"/>
    </source>
</evidence>
<dbReference type="Gene3D" id="3.30.70.330">
    <property type="match status" value="1"/>
</dbReference>
<feature type="domain" description="TAP-C" evidence="10">
    <location>
        <begin position="483"/>
        <end position="537"/>
    </location>
</feature>
<evidence type="ECO:0000256" key="1">
    <source>
        <dbReference type="ARBA" id="ARBA00004123"/>
    </source>
</evidence>
<evidence type="ECO:0000256" key="8">
    <source>
        <dbReference type="SAM" id="MobiDB-lite"/>
    </source>
</evidence>
<dbReference type="SUPFAM" id="SSF46934">
    <property type="entry name" value="UBA-like"/>
    <property type="match status" value="1"/>
</dbReference>
<dbReference type="Gene3D" id="1.10.8.10">
    <property type="entry name" value="DNA helicase RuvA subunit, C-terminal domain"/>
    <property type="match status" value="1"/>
</dbReference>
<dbReference type="InterPro" id="IPR009060">
    <property type="entry name" value="UBA-like_sf"/>
</dbReference>
<dbReference type="PANTHER" id="PTHR10662">
    <property type="entry name" value="NUCLEAR RNA EXPORT FACTOR"/>
    <property type="match status" value="1"/>
</dbReference>
<dbReference type="InterPro" id="IPR035979">
    <property type="entry name" value="RBD_domain_sf"/>
</dbReference>
<keyword evidence="11" id="KW-1185">Reference proteome</keyword>
<accession>A0AAJ6YNY1</accession>
<sequence>MQSNKSTQPNTSSQRNGSSPVSPVILDSSSAIKLSMGTMMYHERALMARNDIWHRILILRGGLYDKEVILKSILNAVNPADLIPVKYQIIGEDSCFIARNCDRALDQLCKSSLIVQCLDGSPLILSITLAFASIHDLKINIQPLLLTVLRKRYNAEKKLLILDNFHKDPEIYKTVYCPLSQCKTMIHVLKLSKTALGPFEYLSLQNNELSQLTVLESTNIKSIKYLDLRHNNILQIDELQPLKTLSITELWIDGNPLCENYSSASQYVEAVKHYCSSVYKLDGVLVNSVGLPLVFKSYVKNWKKRKLVEQFIQHFFTAYDNRDRSVMRGLYHDNAWYSTTVGMASSLINKKYLEHFSQENRNLLIFGKNNRQCLYYGQEQILNILKQMPASQHIYNSFCCDLMYSNNDLLTISVEGLFKLCSASNQIYCFNRTFIISEEEDNEFKLLNDQYHIYLPIHEIDYIIYNIENENPPTFKATCFSPSEKENLILTLQESTMMTLDYCEQYLKDAAWDLRKTIINFLHHYKNGQIPKDAFNK</sequence>
<evidence type="ECO:0000256" key="7">
    <source>
        <dbReference type="ARBA" id="ARBA00023242"/>
    </source>
</evidence>
<evidence type="ECO:0000313" key="12">
    <source>
        <dbReference type="RefSeq" id="XP_011501522.1"/>
    </source>
</evidence>
<evidence type="ECO:0000256" key="3">
    <source>
        <dbReference type="ARBA" id="ARBA00022448"/>
    </source>
</evidence>
<comment type="similarity">
    <text evidence="2">Belongs to the NXF family.</text>
</comment>
<dbReference type="PROSITE" id="PS51281">
    <property type="entry name" value="TAP_C"/>
    <property type="match status" value="1"/>
</dbReference>
<dbReference type="Pfam" id="PF03943">
    <property type="entry name" value="TAP_C"/>
    <property type="match status" value="1"/>
</dbReference>
<dbReference type="KEGG" id="csol:105365125"/>
<evidence type="ECO:0000256" key="2">
    <source>
        <dbReference type="ARBA" id="ARBA00009285"/>
    </source>
</evidence>
<gene>
    <name evidence="12" type="primary">LOC105365125</name>
</gene>
<evidence type="ECO:0000259" key="10">
    <source>
        <dbReference type="PROSITE" id="PS51281"/>
    </source>
</evidence>
<evidence type="ECO:0000256" key="5">
    <source>
        <dbReference type="ARBA" id="ARBA00022737"/>
    </source>
</evidence>
<keyword evidence="6" id="KW-0509">mRNA transport</keyword>
<dbReference type="InterPro" id="IPR032710">
    <property type="entry name" value="NTF2-like_dom_sf"/>
</dbReference>